<dbReference type="STRING" id="1612308.SAMN05444581_10688"/>
<feature type="chain" id="PRO_5011566928" description="FecR protein" evidence="1">
    <location>
        <begin position="38"/>
        <end position="209"/>
    </location>
</feature>
<keyword evidence="3" id="KW-1185">Reference proteome</keyword>
<name>A0A1I3YPW5_9HYPH</name>
<evidence type="ECO:0000313" key="2">
    <source>
        <dbReference type="EMBL" id="SFK33823.1"/>
    </source>
</evidence>
<dbReference type="PROSITE" id="PS51318">
    <property type="entry name" value="TAT"/>
    <property type="match status" value="1"/>
</dbReference>
<sequence length="209" mass="21733">MRRSTKDAAPFSSGRRSLLGGAACAAVLSSASRAANAAGSVESCLGLADAEAHGATRVLGSGAEVFVGDLISTHEAARLVMLLGVATRIHMGGSVRMRIDKYLAETRGELHFESGPVLLDRNEGAPAMDLRLRSPFGAIALRGTRFFAGPSKGVFGVFVERGIVDFTAGGRTVRLTAGEGSDVRRPGGTPTAPSRWSSERALDALSSVY</sequence>
<evidence type="ECO:0000256" key="1">
    <source>
        <dbReference type="SAM" id="SignalP"/>
    </source>
</evidence>
<dbReference type="InterPro" id="IPR006311">
    <property type="entry name" value="TAT_signal"/>
</dbReference>
<dbReference type="RefSeq" id="WP_091681070.1">
    <property type="nucleotide sequence ID" value="NZ_FOSN01000006.1"/>
</dbReference>
<dbReference type="AlphaFoldDB" id="A0A1I3YPW5"/>
<organism evidence="2 3">
    <name type="scientific">Methylocapsa palsarum</name>
    <dbReference type="NCBI Taxonomy" id="1612308"/>
    <lineage>
        <taxon>Bacteria</taxon>
        <taxon>Pseudomonadati</taxon>
        <taxon>Pseudomonadota</taxon>
        <taxon>Alphaproteobacteria</taxon>
        <taxon>Hyphomicrobiales</taxon>
        <taxon>Beijerinckiaceae</taxon>
        <taxon>Methylocapsa</taxon>
    </lineage>
</organism>
<reference evidence="2 3" key="1">
    <citation type="submission" date="2016-10" db="EMBL/GenBank/DDBJ databases">
        <authorList>
            <person name="de Groot N.N."/>
        </authorList>
    </citation>
    <scope>NUCLEOTIDE SEQUENCE [LARGE SCALE GENOMIC DNA]</scope>
    <source>
        <strain evidence="2 3">NE2</strain>
    </source>
</reference>
<dbReference type="OrthoDB" id="8443045at2"/>
<protein>
    <recommendedName>
        <fullName evidence="4">FecR protein</fullName>
    </recommendedName>
</protein>
<evidence type="ECO:0000313" key="3">
    <source>
        <dbReference type="Proteomes" id="UP000198755"/>
    </source>
</evidence>
<dbReference type="EMBL" id="FOSN01000006">
    <property type="protein sequence ID" value="SFK33823.1"/>
    <property type="molecule type" value="Genomic_DNA"/>
</dbReference>
<proteinExistence type="predicted"/>
<dbReference type="Proteomes" id="UP000198755">
    <property type="component" value="Unassembled WGS sequence"/>
</dbReference>
<accession>A0A1I3YPW5</accession>
<keyword evidence="1" id="KW-0732">Signal</keyword>
<gene>
    <name evidence="2" type="ORF">SAMN05444581_10688</name>
</gene>
<feature type="signal peptide" evidence="1">
    <location>
        <begin position="1"/>
        <end position="37"/>
    </location>
</feature>
<evidence type="ECO:0008006" key="4">
    <source>
        <dbReference type="Google" id="ProtNLM"/>
    </source>
</evidence>